<evidence type="ECO:0008006" key="4">
    <source>
        <dbReference type="Google" id="ProtNLM"/>
    </source>
</evidence>
<dbReference type="Proteomes" id="UP000077266">
    <property type="component" value="Unassembled WGS sequence"/>
</dbReference>
<evidence type="ECO:0000256" key="1">
    <source>
        <dbReference type="SAM" id="SignalP"/>
    </source>
</evidence>
<sequence>MQFFTLVALFLFAVVTHAAPFNGTNIAIEEYEYELDGSEHTLESRAVTGPANGHLFTFVNKCKSNVTPHISDTRCGYSPRCADAAKYTGKQPKTLKHGQKTQVRINKKWVGRIFNKAKRCGAKGENCTMGEFNLDTGNKYSPQAYDISNIQGFTQAMAISAQGCATVKCSKVSCPCKQAYKPGDMSGCGNDSPVRACGAGNKAFTVTFCP</sequence>
<dbReference type="Gene3D" id="2.60.110.10">
    <property type="entry name" value="Thaumatin"/>
    <property type="match status" value="1"/>
</dbReference>
<dbReference type="InParanoid" id="A0A165PUB4"/>
<dbReference type="InterPro" id="IPR001938">
    <property type="entry name" value="Thaumatin"/>
</dbReference>
<dbReference type="OrthoDB" id="430315at2759"/>
<feature type="signal peptide" evidence="1">
    <location>
        <begin position="1"/>
        <end position="18"/>
    </location>
</feature>
<accession>A0A165PUB4</accession>
<reference evidence="2 3" key="1">
    <citation type="journal article" date="2016" name="Mol. Biol. Evol.">
        <title>Comparative Genomics of Early-Diverging Mushroom-Forming Fungi Provides Insights into the Origins of Lignocellulose Decay Capabilities.</title>
        <authorList>
            <person name="Nagy L.G."/>
            <person name="Riley R."/>
            <person name="Tritt A."/>
            <person name="Adam C."/>
            <person name="Daum C."/>
            <person name="Floudas D."/>
            <person name="Sun H."/>
            <person name="Yadav J.S."/>
            <person name="Pangilinan J."/>
            <person name="Larsson K.H."/>
            <person name="Matsuura K."/>
            <person name="Barry K."/>
            <person name="Labutti K."/>
            <person name="Kuo R."/>
            <person name="Ohm R.A."/>
            <person name="Bhattacharya S.S."/>
            <person name="Shirouzu T."/>
            <person name="Yoshinaga Y."/>
            <person name="Martin F.M."/>
            <person name="Grigoriev I.V."/>
            <person name="Hibbett D.S."/>
        </authorList>
    </citation>
    <scope>NUCLEOTIDE SEQUENCE [LARGE SCALE GENOMIC DNA]</scope>
    <source>
        <strain evidence="2 3">HHB12029</strain>
    </source>
</reference>
<dbReference type="EMBL" id="KV425887">
    <property type="protein sequence ID" value="KZW02678.1"/>
    <property type="molecule type" value="Genomic_DNA"/>
</dbReference>
<organism evidence="2 3">
    <name type="scientific">Exidia glandulosa HHB12029</name>
    <dbReference type="NCBI Taxonomy" id="1314781"/>
    <lineage>
        <taxon>Eukaryota</taxon>
        <taxon>Fungi</taxon>
        <taxon>Dikarya</taxon>
        <taxon>Basidiomycota</taxon>
        <taxon>Agaricomycotina</taxon>
        <taxon>Agaricomycetes</taxon>
        <taxon>Auriculariales</taxon>
        <taxon>Exidiaceae</taxon>
        <taxon>Exidia</taxon>
    </lineage>
</organism>
<dbReference type="InterPro" id="IPR037176">
    <property type="entry name" value="Osmotin/thaumatin-like_sf"/>
</dbReference>
<evidence type="ECO:0000313" key="2">
    <source>
        <dbReference type="EMBL" id="KZW02678.1"/>
    </source>
</evidence>
<proteinExistence type="predicted"/>
<name>A0A165PUB4_EXIGL</name>
<keyword evidence="3" id="KW-1185">Reference proteome</keyword>
<evidence type="ECO:0000313" key="3">
    <source>
        <dbReference type="Proteomes" id="UP000077266"/>
    </source>
</evidence>
<feature type="chain" id="PRO_5007864342" description="Osmotin, thaumatin-like protein" evidence="1">
    <location>
        <begin position="19"/>
        <end position="210"/>
    </location>
</feature>
<gene>
    <name evidence="2" type="ORF">EXIGLDRAFT_829195</name>
</gene>
<dbReference type="SUPFAM" id="SSF49870">
    <property type="entry name" value="Osmotin, thaumatin-like protein"/>
    <property type="match status" value="1"/>
</dbReference>
<dbReference type="AlphaFoldDB" id="A0A165PUB4"/>
<dbReference type="SMART" id="SM00205">
    <property type="entry name" value="THN"/>
    <property type="match status" value="1"/>
</dbReference>
<keyword evidence="1" id="KW-0732">Signal</keyword>
<protein>
    <recommendedName>
        <fullName evidence="4">Osmotin, thaumatin-like protein</fullName>
    </recommendedName>
</protein>